<proteinExistence type="predicted"/>
<reference evidence="1" key="1">
    <citation type="submission" date="2023-04" db="EMBL/GenBank/DDBJ databases">
        <title>Draft Genome sequencing of Naganishia species isolated from polar environments using Oxford Nanopore Technology.</title>
        <authorList>
            <person name="Leo P."/>
            <person name="Venkateswaran K."/>
        </authorList>
    </citation>
    <scope>NUCLEOTIDE SEQUENCE</scope>
    <source>
        <strain evidence="1">MNA-CCFEE 5261</strain>
    </source>
</reference>
<evidence type="ECO:0000313" key="1">
    <source>
        <dbReference type="EMBL" id="KAJ9101576.1"/>
    </source>
</evidence>
<comment type="caution">
    <text evidence="1">The sequence shown here is derived from an EMBL/GenBank/DDBJ whole genome shotgun (WGS) entry which is preliminary data.</text>
</comment>
<sequence>MDTNGAPLAAEEPPSFPDQTESASDSESDFGSFGSFDQDENDQDSFAPTTPTIDYSDPKERQTLIKRSLDVMFELPVPPSSPKNLAEELLSDRSSELYSRLSEIPHLRPPNWTRLVVRHRLLVNLGIPVNLDEISTAPASQELAGERRKSVNAAEIDWNGLDIPDYNELHLDAGTRSHHIETTLALIDRVEAENMENSSLQYLESALVETLRAKLQQYQTNASQLRTSASVWQNELSVLQNDFEIYESVVQNLIGHSQRLRRDELLQRNKK</sequence>
<organism evidence="1 2">
    <name type="scientific">Naganishia cerealis</name>
    <dbReference type="NCBI Taxonomy" id="610337"/>
    <lineage>
        <taxon>Eukaryota</taxon>
        <taxon>Fungi</taxon>
        <taxon>Dikarya</taxon>
        <taxon>Basidiomycota</taxon>
        <taxon>Agaricomycotina</taxon>
        <taxon>Tremellomycetes</taxon>
        <taxon>Filobasidiales</taxon>
        <taxon>Filobasidiaceae</taxon>
        <taxon>Naganishia</taxon>
    </lineage>
</organism>
<dbReference type="Proteomes" id="UP001241377">
    <property type="component" value="Unassembled WGS sequence"/>
</dbReference>
<evidence type="ECO:0000313" key="2">
    <source>
        <dbReference type="Proteomes" id="UP001241377"/>
    </source>
</evidence>
<gene>
    <name evidence="1" type="ORF">QFC19_005073</name>
</gene>
<keyword evidence="2" id="KW-1185">Reference proteome</keyword>
<protein>
    <submittedName>
        <fullName evidence="1">Uncharacterized protein</fullName>
    </submittedName>
</protein>
<dbReference type="EMBL" id="JASBWR010000056">
    <property type="protein sequence ID" value="KAJ9101576.1"/>
    <property type="molecule type" value="Genomic_DNA"/>
</dbReference>
<name>A0ACC2VSG6_9TREE</name>
<accession>A0ACC2VSG6</accession>